<organism evidence="2 4">
    <name type="scientific">Enterococcus gilvus ATCC BAA-350</name>
    <dbReference type="NCBI Taxonomy" id="1158614"/>
    <lineage>
        <taxon>Bacteria</taxon>
        <taxon>Bacillati</taxon>
        <taxon>Bacillota</taxon>
        <taxon>Bacilli</taxon>
        <taxon>Lactobacillales</taxon>
        <taxon>Enterococcaceae</taxon>
        <taxon>Enterococcus</taxon>
    </lineage>
</organism>
<keyword evidence="5" id="KW-1185">Reference proteome</keyword>
<accession>R2XU17</accession>
<dbReference type="OrthoDB" id="9800872at2"/>
<dbReference type="HOGENOM" id="CLU_089574_13_3_9"/>
<dbReference type="RefSeq" id="WP_010781758.1">
    <property type="nucleotide sequence ID" value="NZ_ASWH01000001.1"/>
</dbReference>
<dbReference type="InterPro" id="IPR036873">
    <property type="entry name" value="Rhodanese-like_dom_sf"/>
</dbReference>
<dbReference type="Proteomes" id="UP000013750">
    <property type="component" value="Unassembled WGS sequence"/>
</dbReference>
<dbReference type="PROSITE" id="PS50206">
    <property type="entry name" value="RHODANESE_3"/>
    <property type="match status" value="1"/>
</dbReference>
<dbReference type="SMART" id="SM00450">
    <property type="entry name" value="RHOD"/>
    <property type="match status" value="1"/>
</dbReference>
<comment type="caution">
    <text evidence="2">The sequence shown here is derived from an EMBL/GenBank/DDBJ whole genome shotgun (WGS) entry which is preliminary data.</text>
</comment>
<feature type="domain" description="Rhodanese" evidence="1">
    <location>
        <begin position="15"/>
        <end position="99"/>
    </location>
</feature>
<dbReference type="EMBL" id="ASWH01000001">
    <property type="protein sequence ID" value="EOW81263.1"/>
    <property type="molecule type" value="Genomic_DNA"/>
</dbReference>
<proteinExistence type="predicted"/>
<evidence type="ECO:0000313" key="2">
    <source>
        <dbReference type="EMBL" id="EOI53462.1"/>
    </source>
</evidence>
<name>R2XU17_9ENTE</name>
<dbReference type="InterPro" id="IPR001763">
    <property type="entry name" value="Rhodanese-like_dom"/>
</dbReference>
<evidence type="ECO:0000313" key="4">
    <source>
        <dbReference type="Proteomes" id="UP000013750"/>
    </source>
</evidence>
<dbReference type="PANTHER" id="PTHR43031:SF17">
    <property type="entry name" value="SULFURTRANSFERASE YTWF-RELATED"/>
    <property type="match status" value="1"/>
</dbReference>
<evidence type="ECO:0000313" key="3">
    <source>
        <dbReference type="EMBL" id="EOW81263.1"/>
    </source>
</evidence>
<dbReference type="eggNOG" id="COG0607">
    <property type="taxonomic scope" value="Bacteria"/>
</dbReference>
<dbReference type="CDD" id="cd00158">
    <property type="entry name" value="RHOD"/>
    <property type="match status" value="1"/>
</dbReference>
<dbReference type="EMBL" id="AJDQ01000012">
    <property type="protein sequence ID" value="EOI53462.1"/>
    <property type="molecule type" value="Genomic_DNA"/>
</dbReference>
<dbReference type="InterPro" id="IPR050229">
    <property type="entry name" value="GlpE_sulfurtransferase"/>
</dbReference>
<evidence type="ECO:0000259" key="1">
    <source>
        <dbReference type="PROSITE" id="PS50206"/>
    </source>
</evidence>
<evidence type="ECO:0000313" key="5">
    <source>
        <dbReference type="Proteomes" id="UP000014160"/>
    </source>
</evidence>
<gene>
    <name evidence="3" type="ORF">I592_00548</name>
    <name evidence="2" type="ORF">UKC_03414</name>
</gene>
<sequence length="99" mass="11004">MTSSIAMKDFYPLAQQEEIAILDVRESYEYEMGHVPKAKNVPLSQLANAMKTLDPEKKYYLICQSGARSENACGLLSNQGYNVTNVLGGTSAWPDELTR</sequence>
<dbReference type="PATRIC" id="fig|1158614.3.peg.3388"/>
<protein>
    <recommendedName>
        <fullName evidence="1">Rhodanese domain-containing protein</fullName>
    </recommendedName>
</protein>
<reference evidence="3 5" key="2">
    <citation type="submission" date="2013-03" db="EMBL/GenBank/DDBJ databases">
        <title>The Genome Sequence of Enterococcus gilvus ATCC BAA-350 (PacBio/Illumina hybrid assembly).</title>
        <authorList>
            <consortium name="The Broad Institute Genomics Platform"/>
            <consortium name="The Broad Institute Genome Sequencing Center for Infectious Disease"/>
            <person name="Earl A."/>
            <person name="Russ C."/>
            <person name="Gilmore M."/>
            <person name="Surin D."/>
            <person name="Walker B."/>
            <person name="Young S."/>
            <person name="Zeng Q."/>
            <person name="Gargeya S."/>
            <person name="Fitzgerald M."/>
            <person name="Haas B."/>
            <person name="Abouelleil A."/>
            <person name="Allen A.W."/>
            <person name="Alvarado L."/>
            <person name="Arachchi H.M."/>
            <person name="Berlin A.M."/>
            <person name="Chapman S.B."/>
            <person name="Gainer-Dewar J."/>
            <person name="Goldberg J."/>
            <person name="Griggs A."/>
            <person name="Gujja S."/>
            <person name="Hansen M."/>
            <person name="Howarth C."/>
            <person name="Imamovic A."/>
            <person name="Ireland A."/>
            <person name="Larimer J."/>
            <person name="McCowan C."/>
            <person name="Murphy C."/>
            <person name="Pearson M."/>
            <person name="Poon T.W."/>
            <person name="Priest M."/>
            <person name="Roberts A."/>
            <person name="Saif S."/>
            <person name="Shea T."/>
            <person name="Sisk P."/>
            <person name="Sykes S."/>
            <person name="Wortman J."/>
            <person name="Nusbaum C."/>
            <person name="Birren B."/>
        </authorList>
    </citation>
    <scope>NUCLEOTIDE SEQUENCE [LARGE SCALE GENOMIC DNA]</scope>
    <source>
        <strain evidence="3 5">ATCC BAA-350</strain>
    </source>
</reference>
<reference evidence="2 4" key="1">
    <citation type="submission" date="2013-02" db="EMBL/GenBank/DDBJ databases">
        <title>The Genome Sequence of Enterococcus gilvus ATCC BAA-350.</title>
        <authorList>
            <consortium name="The Broad Institute Genome Sequencing Platform"/>
            <consortium name="The Broad Institute Genome Sequencing Center for Infectious Disease"/>
            <person name="Earl A.M."/>
            <person name="Gilmore M.S."/>
            <person name="Lebreton F."/>
            <person name="Walker B."/>
            <person name="Young S.K."/>
            <person name="Zeng Q."/>
            <person name="Gargeya S."/>
            <person name="Fitzgerald M."/>
            <person name="Haas B."/>
            <person name="Abouelleil A."/>
            <person name="Alvarado L."/>
            <person name="Arachchi H.M."/>
            <person name="Berlin A.M."/>
            <person name="Chapman S.B."/>
            <person name="Dewar J."/>
            <person name="Goldberg J."/>
            <person name="Griggs A."/>
            <person name="Gujja S."/>
            <person name="Hansen M."/>
            <person name="Howarth C."/>
            <person name="Imamovic A."/>
            <person name="Larimer J."/>
            <person name="McCowan C."/>
            <person name="Murphy C."/>
            <person name="Neiman D."/>
            <person name="Pearson M."/>
            <person name="Priest M."/>
            <person name="Roberts A."/>
            <person name="Saif S."/>
            <person name="Shea T."/>
            <person name="Sisk P."/>
            <person name="Sykes S."/>
            <person name="Wortman J."/>
            <person name="Nusbaum C."/>
            <person name="Birren B."/>
        </authorList>
    </citation>
    <scope>NUCLEOTIDE SEQUENCE [LARGE SCALE GENOMIC DNA]</scope>
    <source>
        <strain evidence="2 4">ATCC BAA-350</strain>
    </source>
</reference>
<dbReference type="SUPFAM" id="SSF52821">
    <property type="entry name" value="Rhodanese/Cell cycle control phosphatase"/>
    <property type="match status" value="1"/>
</dbReference>
<dbReference type="Proteomes" id="UP000014160">
    <property type="component" value="Unassembled WGS sequence"/>
</dbReference>
<dbReference type="PANTHER" id="PTHR43031">
    <property type="entry name" value="FAD-DEPENDENT OXIDOREDUCTASE"/>
    <property type="match status" value="1"/>
</dbReference>
<dbReference type="Gene3D" id="3.40.250.10">
    <property type="entry name" value="Rhodanese-like domain"/>
    <property type="match status" value="1"/>
</dbReference>
<dbReference type="AlphaFoldDB" id="R2XU17"/>
<dbReference type="Pfam" id="PF00581">
    <property type="entry name" value="Rhodanese"/>
    <property type="match status" value="1"/>
</dbReference>